<dbReference type="AlphaFoldDB" id="A0A510TWR0"/>
<dbReference type="KEGG" id="lhb:D1010_02160"/>
<evidence type="ECO:0000313" key="2">
    <source>
        <dbReference type="Proteomes" id="UP000326779"/>
    </source>
</evidence>
<dbReference type="Proteomes" id="UP000326779">
    <property type="component" value="Chromosome"/>
</dbReference>
<dbReference type="InterPro" id="IPR046698">
    <property type="entry name" value="PedC-like"/>
</dbReference>
<sequence length="155" mass="17024">MNMAEPTTETTEKTTQCADGACVLPKQAPTPEDELWTARMAAYEDQARALTALTVPDLRAKLAANESLTVVFSRKSCPWCQVLMPNLVLAQAATGKTVYYVDTLNTLSDPVLKAFRDEYEISFVPTLLAFRAGQVGAKYDGDRSIADVQLFLQNN</sequence>
<accession>A0A510TWR0</accession>
<reference evidence="1 2" key="1">
    <citation type="submission" date="2019-10" db="EMBL/GenBank/DDBJ databases">
        <title>The completed genome of Lactobacillus harbinensis M1.</title>
        <authorList>
            <person name="Zheng Y."/>
        </authorList>
    </citation>
    <scope>NUCLEOTIDE SEQUENCE [LARGE SCALE GENOMIC DNA]</scope>
    <source>
        <strain evidence="1 2">M1</strain>
    </source>
</reference>
<name>A0A510TWR0_9LACO</name>
<protein>
    <submittedName>
        <fullName evidence="1">Uncharacterized protein</fullName>
    </submittedName>
</protein>
<gene>
    <name evidence="1" type="ORF">D1010_02160</name>
</gene>
<proteinExistence type="predicted"/>
<dbReference type="InterPro" id="IPR036249">
    <property type="entry name" value="Thioredoxin-like_sf"/>
</dbReference>
<evidence type="ECO:0000313" key="1">
    <source>
        <dbReference type="EMBL" id="QFR22345.1"/>
    </source>
</evidence>
<dbReference type="Gene3D" id="3.40.30.10">
    <property type="entry name" value="Glutaredoxin"/>
    <property type="match status" value="1"/>
</dbReference>
<dbReference type="Pfam" id="PF20207">
    <property type="entry name" value="DUF6568"/>
    <property type="match status" value="1"/>
</dbReference>
<dbReference type="SUPFAM" id="SSF52833">
    <property type="entry name" value="Thioredoxin-like"/>
    <property type="match status" value="1"/>
</dbReference>
<organism evidence="1 2">
    <name type="scientific">Schleiferilactobacillus harbinensis</name>
    <dbReference type="NCBI Taxonomy" id="304207"/>
    <lineage>
        <taxon>Bacteria</taxon>
        <taxon>Bacillati</taxon>
        <taxon>Bacillota</taxon>
        <taxon>Bacilli</taxon>
        <taxon>Lactobacillales</taxon>
        <taxon>Lactobacillaceae</taxon>
        <taxon>Schleiferilactobacillus</taxon>
    </lineage>
</organism>
<dbReference type="CDD" id="cd02947">
    <property type="entry name" value="TRX_family"/>
    <property type="match status" value="1"/>
</dbReference>
<dbReference type="EMBL" id="CP045143">
    <property type="protein sequence ID" value="QFR22345.1"/>
    <property type="molecule type" value="Genomic_DNA"/>
</dbReference>